<proteinExistence type="predicted"/>
<reference evidence="2" key="1">
    <citation type="submission" date="2018-02" db="EMBL/GenBank/DDBJ databases">
        <title>Rhizophora mucronata_Transcriptome.</title>
        <authorList>
            <person name="Meera S.P."/>
            <person name="Sreeshan A."/>
            <person name="Augustine A."/>
        </authorList>
    </citation>
    <scope>NUCLEOTIDE SEQUENCE</scope>
    <source>
        <tissue evidence="2">Leaf</tissue>
    </source>
</reference>
<keyword evidence="1" id="KW-0472">Membrane</keyword>
<protein>
    <submittedName>
        <fullName evidence="2">Uncharacterized protein</fullName>
    </submittedName>
</protein>
<feature type="transmembrane region" description="Helical" evidence="1">
    <location>
        <begin position="20"/>
        <end position="42"/>
    </location>
</feature>
<keyword evidence="1" id="KW-0812">Transmembrane</keyword>
<accession>A0A2P2NR16</accession>
<sequence>MSLTSWVSLFIHKFLLGSLLQLHCLLMPLVCHLFFHLYGVLINTIPFSWNRNRCYDSILSYGSGFLVVTWINLLNSVSHLCKQI</sequence>
<dbReference type="EMBL" id="GGEC01064455">
    <property type="protein sequence ID" value="MBX44939.1"/>
    <property type="molecule type" value="Transcribed_RNA"/>
</dbReference>
<dbReference type="AlphaFoldDB" id="A0A2P2NR16"/>
<keyword evidence="1" id="KW-1133">Transmembrane helix</keyword>
<feature type="transmembrane region" description="Helical" evidence="1">
    <location>
        <begin position="54"/>
        <end position="73"/>
    </location>
</feature>
<evidence type="ECO:0000313" key="2">
    <source>
        <dbReference type="EMBL" id="MBX44939.1"/>
    </source>
</evidence>
<organism evidence="2">
    <name type="scientific">Rhizophora mucronata</name>
    <name type="common">Asiatic mangrove</name>
    <dbReference type="NCBI Taxonomy" id="61149"/>
    <lineage>
        <taxon>Eukaryota</taxon>
        <taxon>Viridiplantae</taxon>
        <taxon>Streptophyta</taxon>
        <taxon>Embryophyta</taxon>
        <taxon>Tracheophyta</taxon>
        <taxon>Spermatophyta</taxon>
        <taxon>Magnoliopsida</taxon>
        <taxon>eudicotyledons</taxon>
        <taxon>Gunneridae</taxon>
        <taxon>Pentapetalae</taxon>
        <taxon>rosids</taxon>
        <taxon>fabids</taxon>
        <taxon>Malpighiales</taxon>
        <taxon>Rhizophoraceae</taxon>
        <taxon>Rhizophora</taxon>
    </lineage>
</organism>
<evidence type="ECO:0000256" key="1">
    <source>
        <dbReference type="SAM" id="Phobius"/>
    </source>
</evidence>
<name>A0A2P2NR16_RHIMU</name>